<sequence length="550" mass="60679">MFIIKVAAVAVNHCDYKMPARIHSPGAVDGCDFSGTVVLLGDRVAGAQMASQARRPWSDAFTEYISKKPENPMASTGFCAIRGSPRTWAVHGLYLQTDSSTAVPLPSCPSKNIISSIRSRFSGMGDSGQEPGQLDQFLYTGCDLYVEDLTRYQRNGFHPIILGDILPKAGTCVGNLEREPRYRILLKLGYGAFGTVWLARDLVNSRYVSLKICIGTDTPNLGTEATILSKLYSSREEKVGRERIIQLLDVFTIEGPNGFHECLVTEVIAPLSEPDVVRRCSLGIVYQILEGFAFLHGEGIAHGDPHLGNFGIALPQLERFDENDIAEYFANPEIIPVVPRDASFPLGSLPQYVTPSVSIAAFLESKNALPAEPTMSIKIFDFGRAHETDEKIDALPGGVPLIVRPPEVVVFDKSKALVKKMQVYKIKSGADLVSTCGSLSDFLLRAVQLGGTPPDAWLDIQSLDNGYVNERGAETRLGDHLKSLPSRDENWNKREASLHSTGDSQERRDLFIDLVKKMVVTNPEERSTAAEMLRHRVFYSRNRCDSIEQM</sequence>
<dbReference type="Gene3D" id="1.10.510.10">
    <property type="entry name" value="Transferase(Phosphotransferase) domain 1"/>
    <property type="match status" value="1"/>
</dbReference>
<comment type="catalytic activity">
    <reaction evidence="8">
        <text>L-seryl-[protein] + ATP = O-phospho-L-seryl-[protein] + ADP + H(+)</text>
        <dbReference type="Rhea" id="RHEA:17989"/>
        <dbReference type="Rhea" id="RHEA-COMP:9863"/>
        <dbReference type="Rhea" id="RHEA-COMP:11604"/>
        <dbReference type="ChEBI" id="CHEBI:15378"/>
        <dbReference type="ChEBI" id="CHEBI:29999"/>
        <dbReference type="ChEBI" id="CHEBI:30616"/>
        <dbReference type="ChEBI" id="CHEBI:83421"/>
        <dbReference type="ChEBI" id="CHEBI:456216"/>
        <dbReference type="EC" id="2.7.11.1"/>
    </reaction>
</comment>
<dbReference type="PANTHER" id="PTHR47634">
    <property type="entry name" value="PROTEIN KINASE DOMAIN-CONTAINING PROTEIN-RELATED"/>
    <property type="match status" value="1"/>
</dbReference>
<reference evidence="10" key="1">
    <citation type="submission" date="2023-06" db="EMBL/GenBank/DDBJ databases">
        <title>Conoideocrella luteorostrata (Hypocreales: Clavicipitaceae), a potential biocontrol fungus for elongate hemlock scale in United States Christmas tree production areas.</title>
        <authorList>
            <person name="Barrett H."/>
            <person name="Lovett B."/>
            <person name="Macias A.M."/>
            <person name="Stajich J.E."/>
            <person name="Kasson M.T."/>
        </authorList>
    </citation>
    <scope>NUCLEOTIDE SEQUENCE</scope>
    <source>
        <strain evidence="10">ARSEF 14590</strain>
    </source>
</reference>
<proteinExistence type="predicted"/>
<comment type="caution">
    <text evidence="10">The sequence shown here is derived from an EMBL/GenBank/DDBJ whole genome shotgun (WGS) entry which is preliminary data.</text>
</comment>
<protein>
    <recommendedName>
        <fullName evidence="1">non-specific serine/threonine protein kinase</fullName>
        <ecNumber evidence="1">2.7.11.1</ecNumber>
    </recommendedName>
</protein>
<feature type="domain" description="Protein kinase" evidence="9">
    <location>
        <begin position="182"/>
        <end position="538"/>
    </location>
</feature>
<dbReference type="GO" id="GO:0005634">
    <property type="term" value="C:nucleus"/>
    <property type="evidence" value="ECO:0007669"/>
    <property type="project" value="TreeGrafter"/>
</dbReference>
<keyword evidence="4" id="KW-0547">Nucleotide-binding</keyword>
<dbReference type="PANTHER" id="PTHR47634:SF9">
    <property type="entry name" value="PROTEIN KINASE DOMAIN-CONTAINING PROTEIN-RELATED"/>
    <property type="match status" value="1"/>
</dbReference>
<keyword evidence="6" id="KW-0067">ATP-binding</keyword>
<dbReference type="EMBL" id="JASWJB010000504">
    <property type="protein sequence ID" value="KAK2590012.1"/>
    <property type="molecule type" value="Genomic_DNA"/>
</dbReference>
<keyword evidence="2" id="KW-0723">Serine/threonine-protein kinase</keyword>
<dbReference type="Gene3D" id="3.30.200.20">
    <property type="entry name" value="Phosphorylase Kinase, domain 1"/>
    <property type="match status" value="1"/>
</dbReference>
<evidence type="ECO:0000256" key="1">
    <source>
        <dbReference type="ARBA" id="ARBA00012513"/>
    </source>
</evidence>
<dbReference type="SUPFAM" id="SSF50129">
    <property type="entry name" value="GroES-like"/>
    <property type="match status" value="1"/>
</dbReference>
<evidence type="ECO:0000313" key="10">
    <source>
        <dbReference type="EMBL" id="KAK2590012.1"/>
    </source>
</evidence>
<dbReference type="SUPFAM" id="SSF56112">
    <property type="entry name" value="Protein kinase-like (PK-like)"/>
    <property type="match status" value="1"/>
</dbReference>
<evidence type="ECO:0000313" key="11">
    <source>
        <dbReference type="Proteomes" id="UP001251528"/>
    </source>
</evidence>
<dbReference type="GO" id="GO:0000245">
    <property type="term" value="P:spliceosomal complex assembly"/>
    <property type="evidence" value="ECO:0007669"/>
    <property type="project" value="TreeGrafter"/>
</dbReference>
<organism evidence="10 11">
    <name type="scientific">Conoideocrella luteorostrata</name>
    <dbReference type="NCBI Taxonomy" id="1105319"/>
    <lineage>
        <taxon>Eukaryota</taxon>
        <taxon>Fungi</taxon>
        <taxon>Dikarya</taxon>
        <taxon>Ascomycota</taxon>
        <taxon>Pezizomycotina</taxon>
        <taxon>Sordariomycetes</taxon>
        <taxon>Hypocreomycetidae</taxon>
        <taxon>Hypocreales</taxon>
        <taxon>Clavicipitaceae</taxon>
        <taxon>Conoideocrella</taxon>
    </lineage>
</organism>
<dbReference type="InterPro" id="IPR011009">
    <property type="entry name" value="Kinase-like_dom_sf"/>
</dbReference>
<dbReference type="AlphaFoldDB" id="A0AAJ0CCI6"/>
<evidence type="ECO:0000256" key="2">
    <source>
        <dbReference type="ARBA" id="ARBA00022527"/>
    </source>
</evidence>
<evidence type="ECO:0000256" key="7">
    <source>
        <dbReference type="ARBA" id="ARBA00047899"/>
    </source>
</evidence>
<evidence type="ECO:0000256" key="5">
    <source>
        <dbReference type="ARBA" id="ARBA00022777"/>
    </source>
</evidence>
<dbReference type="Proteomes" id="UP001251528">
    <property type="component" value="Unassembled WGS sequence"/>
</dbReference>
<dbReference type="PROSITE" id="PS50011">
    <property type="entry name" value="PROTEIN_KINASE_DOM"/>
    <property type="match status" value="1"/>
</dbReference>
<dbReference type="GO" id="GO:0050684">
    <property type="term" value="P:regulation of mRNA processing"/>
    <property type="evidence" value="ECO:0007669"/>
    <property type="project" value="TreeGrafter"/>
</dbReference>
<dbReference type="InterPro" id="IPR000719">
    <property type="entry name" value="Prot_kinase_dom"/>
</dbReference>
<dbReference type="GO" id="GO:0005524">
    <property type="term" value="F:ATP binding"/>
    <property type="evidence" value="ECO:0007669"/>
    <property type="project" value="UniProtKB-KW"/>
</dbReference>
<keyword evidence="5" id="KW-0418">Kinase</keyword>
<comment type="catalytic activity">
    <reaction evidence="7">
        <text>L-threonyl-[protein] + ATP = O-phospho-L-threonyl-[protein] + ADP + H(+)</text>
        <dbReference type="Rhea" id="RHEA:46608"/>
        <dbReference type="Rhea" id="RHEA-COMP:11060"/>
        <dbReference type="Rhea" id="RHEA-COMP:11605"/>
        <dbReference type="ChEBI" id="CHEBI:15378"/>
        <dbReference type="ChEBI" id="CHEBI:30013"/>
        <dbReference type="ChEBI" id="CHEBI:30616"/>
        <dbReference type="ChEBI" id="CHEBI:61977"/>
        <dbReference type="ChEBI" id="CHEBI:456216"/>
        <dbReference type="EC" id="2.7.11.1"/>
    </reaction>
</comment>
<gene>
    <name evidence="10" type="ORF">QQS21_012310</name>
</gene>
<evidence type="ECO:0000256" key="3">
    <source>
        <dbReference type="ARBA" id="ARBA00022679"/>
    </source>
</evidence>
<dbReference type="SMART" id="SM00220">
    <property type="entry name" value="S_TKc"/>
    <property type="match status" value="1"/>
</dbReference>
<keyword evidence="11" id="KW-1185">Reference proteome</keyword>
<dbReference type="InterPro" id="IPR051334">
    <property type="entry name" value="SRPK"/>
</dbReference>
<evidence type="ECO:0000256" key="8">
    <source>
        <dbReference type="ARBA" id="ARBA00048679"/>
    </source>
</evidence>
<keyword evidence="3" id="KW-0808">Transferase</keyword>
<dbReference type="InterPro" id="IPR011032">
    <property type="entry name" value="GroES-like_sf"/>
</dbReference>
<dbReference type="GO" id="GO:0005737">
    <property type="term" value="C:cytoplasm"/>
    <property type="evidence" value="ECO:0007669"/>
    <property type="project" value="TreeGrafter"/>
</dbReference>
<dbReference type="GO" id="GO:0004674">
    <property type="term" value="F:protein serine/threonine kinase activity"/>
    <property type="evidence" value="ECO:0007669"/>
    <property type="project" value="UniProtKB-KW"/>
</dbReference>
<dbReference type="EC" id="2.7.11.1" evidence="1"/>
<accession>A0AAJ0CCI6</accession>
<name>A0AAJ0CCI6_9HYPO</name>
<evidence type="ECO:0000259" key="9">
    <source>
        <dbReference type="PROSITE" id="PS50011"/>
    </source>
</evidence>
<evidence type="ECO:0000256" key="6">
    <source>
        <dbReference type="ARBA" id="ARBA00022840"/>
    </source>
</evidence>
<evidence type="ECO:0000256" key="4">
    <source>
        <dbReference type="ARBA" id="ARBA00022741"/>
    </source>
</evidence>
<dbReference type="Gene3D" id="3.90.180.10">
    <property type="entry name" value="Medium-chain alcohol dehydrogenases, catalytic domain"/>
    <property type="match status" value="1"/>
</dbReference>